<proteinExistence type="predicted"/>
<organism evidence="9 10">
    <name type="scientific">Artemia franciscana</name>
    <name type="common">Brine shrimp</name>
    <name type="synonym">Artemia sanfranciscana</name>
    <dbReference type="NCBI Taxonomy" id="6661"/>
    <lineage>
        <taxon>Eukaryota</taxon>
        <taxon>Metazoa</taxon>
        <taxon>Ecdysozoa</taxon>
        <taxon>Arthropoda</taxon>
        <taxon>Crustacea</taxon>
        <taxon>Branchiopoda</taxon>
        <taxon>Anostraca</taxon>
        <taxon>Artemiidae</taxon>
        <taxon>Artemia</taxon>
    </lineage>
</organism>
<protein>
    <recommendedName>
        <fullName evidence="8">C2H2-type domain-containing protein</fullName>
    </recommendedName>
</protein>
<dbReference type="PANTHER" id="PTHR14196:SF12">
    <property type="entry name" value="ZINC FINGER PROTEIN 208-LIKE"/>
    <property type="match status" value="1"/>
</dbReference>
<feature type="domain" description="C2H2-type" evidence="8">
    <location>
        <begin position="164"/>
        <end position="191"/>
    </location>
</feature>
<evidence type="ECO:0000313" key="9">
    <source>
        <dbReference type="EMBL" id="KAK2722463.1"/>
    </source>
</evidence>
<feature type="non-terminal residue" evidence="9">
    <location>
        <position position="1"/>
    </location>
</feature>
<keyword evidence="3" id="KW-0677">Repeat</keyword>
<comment type="caution">
    <text evidence="9">The sequence shown here is derived from an EMBL/GenBank/DDBJ whole genome shotgun (WGS) entry which is preliminary data.</text>
</comment>
<dbReference type="GO" id="GO:0000977">
    <property type="term" value="F:RNA polymerase II transcription regulatory region sequence-specific DNA binding"/>
    <property type="evidence" value="ECO:0007669"/>
    <property type="project" value="TreeGrafter"/>
</dbReference>
<evidence type="ECO:0000256" key="7">
    <source>
        <dbReference type="PROSITE-ProRule" id="PRU00042"/>
    </source>
</evidence>
<accession>A0AA88I701</accession>
<dbReference type="InterPro" id="IPR050717">
    <property type="entry name" value="C2H2-ZF_Transcription_Reg"/>
</dbReference>
<evidence type="ECO:0000256" key="4">
    <source>
        <dbReference type="ARBA" id="ARBA00022771"/>
    </source>
</evidence>
<dbReference type="SMART" id="SM00355">
    <property type="entry name" value="ZnF_C2H2"/>
    <property type="match status" value="2"/>
</dbReference>
<reference evidence="9" key="1">
    <citation type="submission" date="2023-07" db="EMBL/GenBank/DDBJ databases">
        <title>Chromosome-level genome assembly of Artemia franciscana.</title>
        <authorList>
            <person name="Jo E."/>
        </authorList>
    </citation>
    <scope>NUCLEOTIDE SEQUENCE</scope>
    <source>
        <tissue evidence="9">Whole body</tissue>
    </source>
</reference>
<dbReference type="Pfam" id="PF00096">
    <property type="entry name" value="zf-C2H2"/>
    <property type="match status" value="2"/>
</dbReference>
<dbReference type="GO" id="GO:0005634">
    <property type="term" value="C:nucleus"/>
    <property type="evidence" value="ECO:0007669"/>
    <property type="project" value="UniProtKB-SubCell"/>
</dbReference>
<dbReference type="Proteomes" id="UP001187531">
    <property type="component" value="Unassembled WGS sequence"/>
</dbReference>
<sequence>MDSLNVFGIAAVKQELEDPQPKDHKSLFGFTDLISLPMEGSNLVNCFQDLSTKLEPNCDPLKQELNVNVDSEPKDESTNDDKHIFPLFSMEHEYNLLAGSSGISADCKPSSGHLKLESQSGEDKDIPRSHTVKKPFECDICRKCFSRNSDLIVHQRTHTGEKPFKCDICEKKFNQKSNLFSHQRTHTGEKPFKCD</sequence>
<feature type="domain" description="C2H2-type" evidence="8">
    <location>
        <begin position="136"/>
        <end position="163"/>
    </location>
</feature>
<dbReference type="EMBL" id="JAVRJZ010000005">
    <property type="protein sequence ID" value="KAK2722463.1"/>
    <property type="molecule type" value="Genomic_DNA"/>
</dbReference>
<dbReference type="AlphaFoldDB" id="A0AA88I701"/>
<dbReference type="SUPFAM" id="SSF57667">
    <property type="entry name" value="beta-beta-alpha zinc fingers"/>
    <property type="match status" value="1"/>
</dbReference>
<evidence type="ECO:0000313" key="10">
    <source>
        <dbReference type="Proteomes" id="UP001187531"/>
    </source>
</evidence>
<dbReference type="InterPro" id="IPR013087">
    <property type="entry name" value="Znf_C2H2_type"/>
</dbReference>
<dbReference type="PROSITE" id="PS50157">
    <property type="entry name" value="ZINC_FINGER_C2H2_2"/>
    <property type="match status" value="2"/>
</dbReference>
<dbReference type="FunFam" id="3.30.160.60:FF:001498">
    <property type="entry name" value="Zinc finger protein 404"/>
    <property type="match status" value="1"/>
</dbReference>
<keyword evidence="10" id="KW-1185">Reference proteome</keyword>
<dbReference type="PROSITE" id="PS00028">
    <property type="entry name" value="ZINC_FINGER_C2H2_1"/>
    <property type="match status" value="2"/>
</dbReference>
<evidence type="ECO:0000256" key="1">
    <source>
        <dbReference type="ARBA" id="ARBA00004123"/>
    </source>
</evidence>
<dbReference type="PANTHER" id="PTHR14196">
    <property type="entry name" value="ODD-SKIPPED - RELATED"/>
    <property type="match status" value="1"/>
</dbReference>
<dbReference type="GO" id="GO:0000981">
    <property type="term" value="F:DNA-binding transcription factor activity, RNA polymerase II-specific"/>
    <property type="evidence" value="ECO:0007669"/>
    <property type="project" value="TreeGrafter"/>
</dbReference>
<keyword evidence="4 7" id="KW-0863">Zinc-finger</keyword>
<comment type="subcellular location">
    <subcellularLocation>
        <location evidence="1">Nucleus</location>
    </subcellularLocation>
</comment>
<keyword evidence="5" id="KW-0862">Zinc</keyword>
<evidence type="ECO:0000256" key="3">
    <source>
        <dbReference type="ARBA" id="ARBA00022737"/>
    </source>
</evidence>
<keyword evidence="2" id="KW-0479">Metal-binding</keyword>
<dbReference type="FunFam" id="3.30.160.60:FF:000848">
    <property type="entry name" value="Zinc finger protein 35"/>
    <property type="match status" value="1"/>
</dbReference>
<evidence type="ECO:0000256" key="2">
    <source>
        <dbReference type="ARBA" id="ARBA00022723"/>
    </source>
</evidence>
<gene>
    <name evidence="9" type="ORF">QYM36_002862</name>
</gene>
<dbReference type="GO" id="GO:0008270">
    <property type="term" value="F:zinc ion binding"/>
    <property type="evidence" value="ECO:0007669"/>
    <property type="project" value="UniProtKB-KW"/>
</dbReference>
<evidence type="ECO:0000256" key="6">
    <source>
        <dbReference type="ARBA" id="ARBA00023242"/>
    </source>
</evidence>
<evidence type="ECO:0000259" key="8">
    <source>
        <dbReference type="PROSITE" id="PS50157"/>
    </source>
</evidence>
<dbReference type="InterPro" id="IPR036236">
    <property type="entry name" value="Znf_C2H2_sf"/>
</dbReference>
<keyword evidence="6" id="KW-0539">Nucleus</keyword>
<name>A0AA88I701_ARTSF</name>
<evidence type="ECO:0000256" key="5">
    <source>
        <dbReference type="ARBA" id="ARBA00022833"/>
    </source>
</evidence>
<dbReference type="Gene3D" id="3.30.160.60">
    <property type="entry name" value="Classic Zinc Finger"/>
    <property type="match status" value="2"/>
</dbReference>